<organism evidence="1 2">
    <name type="scientific">Nezara viridula</name>
    <name type="common">Southern green stink bug</name>
    <name type="synonym">Cimex viridulus</name>
    <dbReference type="NCBI Taxonomy" id="85310"/>
    <lineage>
        <taxon>Eukaryota</taxon>
        <taxon>Metazoa</taxon>
        <taxon>Ecdysozoa</taxon>
        <taxon>Arthropoda</taxon>
        <taxon>Hexapoda</taxon>
        <taxon>Insecta</taxon>
        <taxon>Pterygota</taxon>
        <taxon>Neoptera</taxon>
        <taxon>Paraneoptera</taxon>
        <taxon>Hemiptera</taxon>
        <taxon>Heteroptera</taxon>
        <taxon>Panheteroptera</taxon>
        <taxon>Pentatomomorpha</taxon>
        <taxon>Pentatomoidea</taxon>
        <taxon>Pentatomidae</taxon>
        <taxon>Pentatominae</taxon>
        <taxon>Nezara</taxon>
    </lineage>
</organism>
<dbReference type="AlphaFoldDB" id="A0A9P0H316"/>
<evidence type="ECO:0000313" key="2">
    <source>
        <dbReference type="Proteomes" id="UP001152798"/>
    </source>
</evidence>
<reference evidence="1" key="1">
    <citation type="submission" date="2022-01" db="EMBL/GenBank/DDBJ databases">
        <authorList>
            <person name="King R."/>
        </authorList>
    </citation>
    <scope>NUCLEOTIDE SEQUENCE</scope>
</reference>
<dbReference type="Proteomes" id="UP001152798">
    <property type="component" value="Chromosome 1"/>
</dbReference>
<proteinExistence type="predicted"/>
<dbReference type="EMBL" id="OV725077">
    <property type="protein sequence ID" value="CAH1390932.1"/>
    <property type="molecule type" value="Genomic_DNA"/>
</dbReference>
<evidence type="ECO:0000313" key="1">
    <source>
        <dbReference type="EMBL" id="CAH1390932.1"/>
    </source>
</evidence>
<accession>A0A9P0H316</accession>
<sequence>MSCCILKSNFKSSQEGKHENRCFSCFNALS</sequence>
<keyword evidence="2" id="KW-1185">Reference proteome</keyword>
<name>A0A9P0H316_NEZVI</name>
<protein>
    <submittedName>
        <fullName evidence="1">Uncharacterized protein</fullName>
    </submittedName>
</protein>
<gene>
    <name evidence="1" type="ORF">NEZAVI_LOCUS2039</name>
</gene>